<evidence type="ECO:0000259" key="9">
    <source>
        <dbReference type="Pfam" id="PF23598"/>
    </source>
</evidence>
<keyword evidence="2" id="KW-0547">Nucleotide-binding</keyword>
<dbReference type="AlphaFoldDB" id="A0A2Z6MIC5"/>
<evidence type="ECO:0000259" key="8">
    <source>
        <dbReference type="Pfam" id="PF23559"/>
    </source>
</evidence>
<dbReference type="Pfam" id="PF18052">
    <property type="entry name" value="Rx_N"/>
    <property type="match status" value="1"/>
</dbReference>
<dbReference type="PANTHER" id="PTHR23155:SF1052">
    <property type="entry name" value="DISEASE RESISTANCE PROTEIN RPM1"/>
    <property type="match status" value="1"/>
</dbReference>
<feature type="compositionally biased region" description="Basic and acidic residues" evidence="5">
    <location>
        <begin position="152"/>
        <end position="162"/>
    </location>
</feature>
<dbReference type="PRINTS" id="PR00364">
    <property type="entry name" value="DISEASERSIST"/>
</dbReference>
<keyword evidence="4" id="KW-0175">Coiled coil</keyword>
<feature type="domain" description="Disease resistance protein winged helix" evidence="8">
    <location>
        <begin position="465"/>
        <end position="536"/>
    </location>
</feature>
<evidence type="ECO:0000256" key="5">
    <source>
        <dbReference type="SAM" id="MobiDB-lite"/>
    </source>
</evidence>
<evidence type="ECO:0000313" key="11">
    <source>
        <dbReference type="Proteomes" id="UP000242715"/>
    </source>
</evidence>
<evidence type="ECO:0000256" key="2">
    <source>
        <dbReference type="ARBA" id="ARBA00022741"/>
    </source>
</evidence>
<dbReference type="InterPro" id="IPR044974">
    <property type="entry name" value="Disease_R_plants"/>
</dbReference>
<dbReference type="InterPro" id="IPR036388">
    <property type="entry name" value="WH-like_DNA-bd_sf"/>
</dbReference>
<feature type="domain" description="NB-ARC" evidence="6">
    <location>
        <begin position="206"/>
        <end position="382"/>
    </location>
</feature>
<dbReference type="Gene3D" id="3.80.10.10">
    <property type="entry name" value="Ribonuclease Inhibitor"/>
    <property type="match status" value="1"/>
</dbReference>
<keyword evidence="3" id="KW-0611">Plant defense</keyword>
<proteinExistence type="predicted"/>
<dbReference type="OrthoDB" id="1419574at2759"/>
<feature type="domain" description="Disease resistance R13L4/SHOC-2-like LRR" evidence="9">
    <location>
        <begin position="581"/>
        <end position="924"/>
    </location>
</feature>
<dbReference type="SUPFAM" id="SSF52058">
    <property type="entry name" value="L domain-like"/>
    <property type="match status" value="1"/>
</dbReference>
<evidence type="ECO:0000256" key="3">
    <source>
        <dbReference type="ARBA" id="ARBA00022821"/>
    </source>
</evidence>
<evidence type="ECO:0000259" key="7">
    <source>
        <dbReference type="Pfam" id="PF18052"/>
    </source>
</evidence>
<dbReference type="Proteomes" id="UP000242715">
    <property type="component" value="Unassembled WGS sequence"/>
</dbReference>
<feature type="region of interest" description="Disordered" evidence="5">
    <location>
        <begin position="152"/>
        <end position="177"/>
    </location>
</feature>
<evidence type="ECO:0000256" key="4">
    <source>
        <dbReference type="SAM" id="Coils"/>
    </source>
</evidence>
<feature type="coiled-coil region" evidence="4">
    <location>
        <begin position="54"/>
        <end position="81"/>
    </location>
</feature>
<dbReference type="Gene3D" id="1.10.8.430">
    <property type="entry name" value="Helical domain of apoptotic protease-activating factors"/>
    <property type="match status" value="1"/>
</dbReference>
<keyword evidence="1" id="KW-0677">Repeat</keyword>
<dbReference type="InterPro" id="IPR041118">
    <property type="entry name" value="Rx_N"/>
</dbReference>
<dbReference type="Gene3D" id="3.40.50.300">
    <property type="entry name" value="P-loop containing nucleotide triphosphate hydrolases"/>
    <property type="match status" value="1"/>
</dbReference>
<dbReference type="GO" id="GO:0043531">
    <property type="term" value="F:ADP binding"/>
    <property type="evidence" value="ECO:0007669"/>
    <property type="project" value="InterPro"/>
</dbReference>
<evidence type="ECO:0000256" key="1">
    <source>
        <dbReference type="ARBA" id="ARBA00022737"/>
    </source>
</evidence>
<dbReference type="InterPro" id="IPR058922">
    <property type="entry name" value="WHD_DRP"/>
</dbReference>
<dbReference type="Gene3D" id="1.10.10.10">
    <property type="entry name" value="Winged helix-like DNA-binding domain superfamily/Winged helix DNA-binding domain"/>
    <property type="match status" value="1"/>
</dbReference>
<keyword evidence="11" id="KW-1185">Reference proteome</keyword>
<sequence length="964" mass="110620">MCDPCCCCSCALSCAREHLLPLARKHLFPLALDHLLPILKEAVNMIMGVPNDVIKHMKNELETIEELIHQADKMADAEEAKPNDGTRQKIKQLIEAFFRIQDLIDEYIIREEQQLPDPGCAAGASDYVKTKLLRLQIAHDIQIIKSQINERKDTSTETDHGFQIKSSTEQGSSSTAINPNATLLQNHRKAPFYMEEADVVGFEEPRNILIDWLVKGKDKLTVVSVVAMGGQGKTTLARNVFDSKEVMGHFSYRVWITVSQSYKIEELLRGMLKELCEQQNDSLPQKIHEMNKDSLVDEVRKYLQEKRYVVVFDDVWNSPFWADIKFAMIDKQKGSRILITTRNMDVATSCSDSAIVKIHELKGLDDEQSLKLFNKKAFHDSDEVCPEKLIDISSKIVKKCGGLPLAIIVIAGQLSCKNRNRIEWYKFNENIKPKLKKDFVINTFLIPSYHDLSYNLKACLLYFGIYPEDYEVDSKRLIRQWIAEGFIKEEEEMTLEEVAEGYLTELIHRSLVQVVSINIGGRAKSCRVHDLVHDMILKKCEDLSFCKNISEDGQSALNGIVRHLSIATNSDNLMESIESSQVRSLLVPKPYTLHESVVRQITTKYRLLKVFDARIARETKIPEDLGSLSHLKYFSIKGVKYKYWRHIIVIHENGRQIASALPKSIGMLENLETLDLTDKRVFDVPKEICKLRKLRHFLGYKLNLVELKDGIGGMTSLQTLWQVCLNENDENIELIKELGKLKQLKKLGLRGVMGRHMSVLSSSINEMQQMEKLYIQSYHKNTHILSYQRKDIINLDLNLPKLQSLVLEGNLVKLPEWIPKHQNLVQLELGYSYLTEDPMKLLKSMPNLMSITLSQGAYKGEILHFQNGWFKNLKELHLFELYHLKSIFIDQGALPSLERISIYGASRLHRLPTDIQHLENLKYLDFEAMSKELIENILLNGGKDHRIFKQVPSVRIVDLNGKSI</sequence>
<dbReference type="FunFam" id="3.40.50.300:FF:001091">
    <property type="entry name" value="Probable disease resistance protein At1g61300"/>
    <property type="match status" value="1"/>
</dbReference>
<dbReference type="Pfam" id="PF23598">
    <property type="entry name" value="LRR_14"/>
    <property type="match status" value="1"/>
</dbReference>
<name>A0A2Z6MIC5_TRISU</name>
<dbReference type="InterPro" id="IPR027417">
    <property type="entry name" value="P-loop_NTPase"/>
</dbReference>
<feature type="domain" description="Disease resistance N-terminal" evidence="7">
    <location>
        <begin position="31"/>
        <end position="114"/>
    </location>
</feature>
<dbReference type="Pfam" id="PF23559">
    <property type="entry name" value="WHD_DRP"/>
    <property type="match status" value="1"/>
</dbReference>
<dbReference type="GO" id="GO:0098542">
    <property type="term" value="P:defense response to other organism"/>
    <property type="evidence" value="ECO:0007669"/>
    <property type="project" value="TreeGrafter"/>
</dbReference>
<dbReference type="PANTHER" id="PTHR23155">
    <property type="entry name" value="DISEASE RESISTANCE PROTEIN RP"/>
    <property type="match status" value="1"/>
</dbReference>
<evidence type="ECO:0000259" key="6">
    <source>
        <dbReference type="Pfam" id="PF00931"/>
    </source>
</evidence>
<dbReference type="Pfam" id="PF00931">
    <property type="entry name" value="NB-ARC"/>
    <property type="match status" value="1"/>
</dbReference>
<dbReference type="InterPro" id="IPR042197">
    <property type="entry name" value="Apaf_helical"/>
</dbReference>
<dbReference type="FunFam" id="1.10.10.10:FF:000322">
    <property type="entry name" value="Probable disease resistance protein At1g63360"/>
    <property type="match status" value="1"/>
</dbReference>
<dbReference type="Gene3D" id="1.20.5.4130">
    <property type="match status" value="1"/>
</dbReference>
<gene>
    <name evidence="10" type="ORF">TSUD_153330</name>
</gene>
<accession>A0A2Z6MIC5</accession>
<evidence type="ECO:0008006" key="12">
    <source>
        <dbReference type="Google" id="ProtNLM"/>
    </source>
</evidence>
<evidence type="ECO:0000313" key="10">
    <source>
        <dbReference type="EMBL" id="GAU29583.1"/>
    </source>
</evidence>
<dbReference type="SUPFAM" id="SSF52540">
    <property type="entry name" value="P-loop containing nucleoside triphosphate hydrolases"/>
    <property type="match status" value="1"/>
</dbReference>
<dbReference type="InterPro" id="IPR002182">
    <property type="entry name" value="NB-ARC"/>
</dbReference>
<dbReference type="InterPro" id="IPR055414">
    <property type="entry name" value="LRR_R13L4/SHOC2-like"/>
</dbReference>
<feature type="compositionally biased region" description="Polar residues" evidence="5">
    <location>
        <begin position="164"/>
        <end position="177"/>
    </location>
</feature>
<reference evidence="11" key="1">
    <citation type="journal article" date="2017" name="Front. Plant Sci.">
        <title>Climate Clever Clovers: New Paradigm to Reduce the Environmental Footprint of Ruminants by Breeding Low Methanogenic Forages Utilizing Haplotype Variation.</title>
        <authorList>
            <person name="Kaur P."/>
            <person name="Appels R."/>
            <person name="Bayer P.E."/>
            <person name="Keeble-Gagnere G."/>
            <person name="Wang J."/>
            <person name="Hirakawa H."/>
            <person name="Shirasawa K."/>
            <person name="Vercoe P."/>
            <person name="Stefanova K."/>
            <person name="Durmic Z."/>
            <person name="Nichols P."/>
            <person name="Revell C."/>
            <person name="Isobe S.N."/>
            <person name="Edwards D."/>
            <person name="Erskine W."/>
        </authorList>
    </citation>
    <scope>NUCLEOTIDE SEQUENCE [LARGE SCALE GENOMIC DNA]</scope>
    <source>
        <strain evidence="11">cv. Daliak</strain>
    </source>
</reference>
<dbReference type="EMBL" id="DF973400">
    <property type="protein sequence ID" value="GAU29583.1"/>
    <property type="molecule type" value="Genomic_DNA"/>
</dbReference>
<protein>
    <recommendedName>
        <fullName evidence="12">NB-ARC domain-containing protein</fullName>
    </recommendedName>
</protein>
<dbReference type="InterPro" id="IPR032675">
    <property type="entry name" value="LRR_dom_sf"/>
</dbReference>
<organism evidence="10 11">
    <name type="scientific">Trifolium subterraneum</name>
    <name type="common">Subterranean clover</name>
    <dbReference type="NCBI Taxonomy" id="3900"/>
    <lineage>
        <taxon>Eukaryota</taxon>
        <taxon>Viridiplantae</taxon>
        <taxon>Streptophyta</taxon>
        <taxon>Embryophyta</taxon>
        <taxon>Tracheophyta</taxon>
        <taxon>Spermatophyta</taxon>
        <taxon>Magnoliopsida</taxon>
        <taxon>eudicotyledons</taxon>
        <taxon>Gunneridae</taxon>
        <taxon>Pentapetalae</taxon>
        <taxon>rosids</taxon>
        <taxon>fabids</taxon>
        <taxon>Fabales</taxon>
        <taxon>Fabaceae</taxon>
        <taxon>Papilionoideae</taxon>
        <taxon>50 kb inversion clade</taxon>
        <taxon>NPAAA clade</taxon>
        <taxon>Hologalegina</taxon>
        <taxon>IRL clade</taxon>
        <taxon>Trifolieae</taxon>
        <taxon>Trifolium</taxon>
    </lineage>
</organism>